<gene>
    <name evidence="2" type="ORF">SEMRO_1489_G276940.1</name>
</gene>
<comment type="caution">
    <text evidence="2">The sequence shown here is derived from an EMBL/GenBank/DDBJ whole genome shotgun (WGS) entry which is preliminary data.</text>
</comment>
<name>A0A9N8ESS7_9STRA</name>
<dbReference type="InterPro" id="IPR036514">
    <property type="entry name" value="SGNH_hydro_sf"/>
</dbReference>
<accession>A0A9N8ESS7</accession>
<protein>
    <submittedName>
        <fullName evidence="2">Uncharacterized protein</fullName>
    </submittedName>
</protein>
<dbReference type="PANTHER" id="PTHR34407">
    <property type="entry name" value="EXPRESSED PROTEIN"/>
    <property type="match status" value="1"/>
</dbReference>
<dbReference type="CDD" id="cd00229">
    <property type="entry name" value="SGNH_hydrolase"/>
    <property type="match status" value="1"/>
</dbReference>
<evidence type="ECO:0000256" key="1">
    <source>
        <dbReference type="SAM" id="MobiDB-lite"/>
    </source>
</evidence>
<dbReference type="EMBL" id="CAICTM010001487">
    <property type="protein sequence ID" value="CAB9524060.1"/>
    <property type="molecule type" value="Genomic_DNA"/>
</dbReference>
<dbReference type="OrthoDB" id="39700at2759"/>
<dbReference type="Proteomes" id="UP001153069">
    <property type="component" value="Unassembled WGS sequence"/>
</dbReference>
<proteinExistence type="predicted"/>
<feature type="compositionally biased region" description="Polar residues" evidence="1">
    <location>
        <begin position="565"/>
        <end position="574"/>
    </location>
</feature>
<dbReference type="PANTHER" id="PTHR34407:SF1">
    <property type="entry name" value="SGNH HYDROLASE-TYPE ESTERASE DOMAIN-CONTAINING PROTEIN"/>
    <property type="match status" value="1"/>
</dbReference>
<sequence>MRVKTLAFLLLLVGSLSALIWVALLLVTFQQQQNGSAGSISSLPEDRGLTEERRKLQAYLETAQDRIKELEDQIQEFQKHNSNNHNKNHNHNDHNDCPKSDNQQQKEPKELNDEEEQPFVSQNPVCQLISTTTTTGTGSSSAIPHASAVWTQQISQIHKASQLSNDHRFDFSDFTAQLLHLVSPRLHQSVKTTPTANWPKVDEILRVAHARYQYITTNSHRLRAADDPPPPRPVKIVIMGGSLLVGMNCRKIIRDLGLQMRLPLGDCAWGTRLERLLNQFLLGGTLIGWNQRDEQFNTHYVVQVTKIAMGGTNTQTGTKILEYDLIPDEAKNPDIIINAYATNDMHIITMLEAQSGNATLRDRVFDMTQDFVRRVMDYECVDVMPPLMIHMDDYLGNEQRTIWATTELSQGIQVLANYYGFASVSYSDVVREWVYGDTHEYWFSPEGWWDTDSGTTSIMTREIHPNMGMHIVAAWVMAYNLLHITTTFCSLEGWNLSSSSKKGVQSLEYTNTNLNNLPVLTGNYVPLGKPKPHAKGLPPPLTKTLSLENVSQLWQQQQQSNQQQADDSTPSHCSNDGVKCPFSWLSGISNEITKPEELEAYFMKYTQLRKGDWTFQEDHHKLGIVPHSTMSPFVLELEAVTQTIRKVTIFYMKSYGTKWADSKVQTQVWKQPTGMDEFELLQENEFVGYHDKHTSETYTEAMKLKDPVEAGATLRIRVTLMTGATFKIMGFAICS</sequence>
<feature type="compositionally biased region" description="Low complexity" evidence="1">
    <location>
        <begin position="553"/>
        <end position="564"/>
    </location>
</feature>
<evidence type="ECO:0000313" key="2">
    <source>
        <dbReference type="EMBL" id="CAB9524060.1"/>
    </source>
</evidence>
<feature type="compositionally biased region" description="Basic and acidic residues" evidence="1">
    <location>
        <begin position="90"/>
        <end position="111"/>
    </location>
</feature>
<feature type="region of interest" description="Disordered" evidence="1">
    <location>
        <begin position="553"/>
        <end position="574"/>
    </location>
</feature>
<reference evidence="2" key="1">
    <citation type="submission" date="2020-06" db="EMBL/GenBank/DDBJ databases">
        <authorList>
            <consortium name="Plant Systems Biology data submission"/>
        </authorList>
    </citation>
    <scope>NUCLEOTIDE SEQUENCE</scope>
    <source>
        <strain evidence="2">D6</strain>
    </source>
</reference>
<dbReference type="AlphaFoldDB" id="A0A9N8ESS7"/>
<organism evidence="2 3">
    <name type="scientific">Seminavis robusta</name>
    <dbReference type="NCBI Taxonomy" id="568900"/>
    <lineage>
        <taxon>Eukaryota</taxon>
        <taxon>Sar</taxon>
        <taxon>Stramenopiles</taxon>
        <taxon>Ochrophyta</taxon>
        <taxon>Bacillariophyta</taxon>
        <taxon>Bacillariophyceae</taxon>
        <taxon>Bacillariophycidae</taxon>
        <taxon>Naviculales</taxon>
        <taxon>Naviculaceae</taxon>
        <taxon>Seminavis</taxon>
    </lineage>
</organism>
<feature type="region of interest" description="Disordered" evidence="1">
    <location>
        <begin position="81"/>
        <end position="124"/>
    </location>
</feature>
<dbReference type="Gene3D" id="3.40.50.1110">
    <property type="entry name" value="SGNH hydrolase"/>
    <property type="match status" value="1"/>
</dbReference>
<keyword evidence="3" id="KW-1185">Reference proteome</keyword>
<dbReference type="SUPFAM" id="SSF52266">
    <property type="entry name" value="SGNH hydrolase"/>
    <property type="match status" value="1"/>
</dbReference>
<evidence type="ECO:0000313" key="3">
    <source>
        <dbReference type="Proteomes" id="UP001153069"/>
    </source>
</evidence>